<reference evidence="1 2" key="1">
    <citation type="submission" date="2019-02" db="EMBL/GenBank/DDBJ databases">
        <title>Draft genome sequences of novel Actinobacteria.</title>
        <authorList>
            <person name="Sahin N."/>
            <person name="Ay H."/>
            <person name="Saygin H."/>
        </authorList>
    </citation>
    <scope>NUCLEOTIDE SEQUENCE [LARGE SCALE GENOMIC DNA]</scope>
    <source>
        <strain evidence="1 2">JCM 30529</strain>
    </source>
</reference>
<proteinExistence type="predicted"/>
<evidence type="ECO:0000313" key="1">
    <source>
        <dbReference type="EMBL" id="TDB96255.1"/>
    </source>
</evidence>
<sequence>MTHRLYSGLFVSEGTSDLPLADLVESIFVRLGVTVRLSKPDYSLLPRVPKDVRSRVEAGLRLVGGSVDLVVVHRDADNAGHHARQQEIIAAVRPISDTTAVIPVIPVRMTEAWLLLDEATIRQVAGNPRGRAEIGLPKHHQVESIADPKDLLRNCLLKAAEVSGRRRDTMTKRFNQHRRQLLERLDPDGPVARLDSWGRLVADIDRTVKEWRSPPH</sequence>
<name>A0ABY2DHV4_9ACTN</name>
<organism evidence="1 2">
    <name type="scientific">Micromonospora fluostatini</name>
    <dbReference type="NCBI Taxonomy" id="1629071"/>
    <lineage>
        <taxon>Bacteria</taxon>
        <taxon>Bacillati</taxon>
        <taxon>Actinomycetota</taxon>
        <taxon>Actinomycetes</taxon>
        <taxon>Micromonosporales</taxon>
        <taxon>Micromonosporaceae</taxon>
        <taxon>Micromonospora</taxon>
    </lineage>
</organism>
<dbReference type="Proteomes" id="UP000295626">
    <property type="component" value="Unassembled WGS sequence"/>
</dbReference>
<dbReference type="EMBL" id="SMKE01000276">
    <property type="protein sequence ID" value="TDB96255.1"/>
    <property type="molecule type" value="Genomic_DNA"/>
</dbReference>
<protein>
    <submittedName>
        <fullName evidence="1">DUF4276 family protein</fullName>
    </submittedName>
</protein>
<keyword evidence="2" id="KW-1185">Reference proteome</keyword>
<comment type="caution">
    <text evidence="1">The sequence shown here is derived from an EMBL/GenBank/DDBJ whole genome shotgun (WGS) entry which is preliminary data.</text>
</comment>
<gene>
    <name evidence="1" type="ORF">E1091_09425</name>
</gene>
<evidence type="ECO:0000313" key="2">
    <source>
        <dbReference type="Proteomes" id="UP000295626"/>
    </source>
</evidence>
<accession>A0ABY2DHV4</accession>